<feature type="chain" id="PRO_5017025428" description="ABC transporter substrate-binding protein" evidence="2">
    <location>
        <begin position="42"/>
        <end position="360"/>
    </location>
</feature>
<dbReference type="SUPFAM" id="SSF53850">
    <property type="entry name" value="Periplasmic binding protein-like II"/>
    <property type="match status" value="1"/>
</dbReference>
<evidence type="ECO:0008006" key="5">
    <source>
        <dbReference type="Google" id="ProtNLM"/>
    </source>
</evidence>
<proteinExistence type="predicted"/>
<evidence type="ECO:0000313" key="4">
    <source>
        <dbReference type="Proteomes" id="UP000252357"/>
    </source>
</evidence>
<dbReference type="Gene3D" id="3.40.190.170">
    <property type="entry name" value="Bacterial extracellular solute-binding protein, family 7"/>
    <property type="match status" value="1"/>
</dbReference>
<dbReference type="OrthoDB" id="9177965at2"/>
<comment type="caution">
    <text evidence="3">The sequence shown here is derived from an EMBL/GenBank/DDBJ whole genome shotgun (WGS) entry which is preliminary data.</text>
</comment>
<reference evidence="3 4" key="1">
    <citation type="journal article" date="2018" name="Int. J. Syst. Evol. Microbiol.">
        <title>Parvibium lacunae gen. nov., sp. nov., a new member of the family Alcaligenaceae isolated from a freshwater pond.</title>
        <authorList>
            <person name="Chen W.M."/>
            <person name="Xie P.B."/>
            <person name="Hsu M.Y."/>
            <person name="Sheu S.Y."/>
        </authorList>
    </citation>
    <scope>NUCLEOTIDE SEQUENCE [LARGE SCALE GENOMIC DNA]</scope>
    <source>
        <strain evidence="3 4">KMB9</strain>
    </source>
</reference>
<sequence length="360" mass="40026">MGWRIGFFILTRRFPVFGDALRTFFCSVIAASFLASACVQAQATPVRVLGSWDFLRQYKEHEQPFWTKQVPALTAGQLTVDLTPFNQLGLTGTEIIRLLRLGEYDFGSTVLAYGASADVEMEGADLAGLSPDIETAKRVAQAYLPVLDQFFQKKYGIKVLSLWPYPAQVIYCKTRISGLSDLKGKRIRVGTRPIGEFVEALGGVSVNIPFGDAYKALEDSRIDCAITGTLPGNLAKLHRITQYLYPLPVGWSMAMQAANLSYWQSLPVTLQETMQQGINRYTEEIWAATASETQEGINCNIGRQPCVRGELGKMVLLPTTDADRRLLQKLLKETVIPRWATRCGDSCIRAWEQSVGKVLN</sequence>
<dbReference type="Proteomes" id="UP000252357">
    <property type="component" value="Unassembled WGS sequence"/>
</dbReference>
<organism evidence="3 4">
    <name type="scientific">Parvibium lacunae</name>
    <dbReference type="NCBI Taxonomy" id="1888893"/>
    <lineage>
        <taxon>Bacteria</taxon>
        <taxon>Pseudomonadati</taxon>
        <taxon>Pseudomonadota</taxon>
        <taxon>Betaproteobacteria</taxon>
        <taxon>Burkholderiales</taxon>
        <taxon>Alcaligenaceae</taxon>
        <taxon>Parvibium</taxon>
    </lineage>
</organism>
<dbReference type="PANTHER" id="PTHR33376">
    <property type="match status" value="1"/>
</dbReference>
<evidence type="ECO:0000256" key="1">
    <source>
        <dbReference type="ARBA" id="ARBA00022729"/>
    </source>
</evidence>
<accession>A0A368L3X8</accession>
<feature type="signal peptide" evidence="2">
    <location>
        <begin position="1"/>
        <end position="41"/>
    </location>
</feature>
<keyword evidence="4" id="KW-1185">Reference proteome</keyword>
<dbReference type="RefSeq" id="WP_114402277.1">
    <property type="nucleotide sequence ID" value="NZ_QPGB01000002.1"/>
</dbReference>
<evidence type="ECO:0000256" key="2">
    <source>
        <dbReference type="SAM" id="SignalP"/>
    </source>
</evidence>
<name>A0A368L3X8_9BURK</name>
<keyword evidence="1 2" id="KW-0732">Signal</keyword>
<dbReference type="NCBIfam" id="NF037995">
    <property type="entry name" value="TRAP_S1"/>
    <property type="match status" value="1"/>
</dbReference>
<evidence type="ECO:0000313" key="3">
    <source>
        <dbReference type="EMBL" id="RCS58193.1"/>
    </source>
</evidence>
<dbReference type="EMBL" id="QPGB01000002">
    <property type="protein sequence ID" value="RCS58193.1"/>
    <property type="molecule type" value="Genomic_DNA"/>
</dbReference>
<dbReference type="CDD" id="cd13602">
    <property type="entry name" value="PBP2_TRAP_BpDctp6_7"/>
    <property type="match status" value="1"/>
</dbReference>
<dbReference type="InterPro" id="IPR018389">
    <property type="entry name" value="DctP_fam"/>
</dbReference>
<dbReference type="PANTHER" id="PTHR33376:SF4">
    <property type="entry name" value="SIALIC ACID-BINDING PERIPLASMIC PROTEIN SIAP"/>
    <property type="match status" value="1"/>
</dbReference>
<protein>
    <recommendedName>
        <fullName evidence="5">ABC transporter substrate-binding protein</fullName>
    </recommendedName>
</protein>
<dbReference type="InterPro" id="IPR038404">
    <property type="entry name" value="TRAP_DctP_sf"/>
</dbReference>
<dbReference type="AlphaFoldDB" id="A0A368L3X8"/>
<dbReference type="GO" id="GO:0055085">
    <property type="term" value="P:transmembrane transport"/>
    <property type="evidence" value="ECO:0007669"/>
    <property type="project" value="InterPro"/>
</dbReference>
<dbReference type="Pfam" id="PF03480">
    <property type="entry name" value="DctP"/>
    <property type="match status" value="1"/>
</dbReference>
<gene>
    <name evidence="3" type="ORF">DU000_05040</name>
</gene>